<dbReference type="RefSeq" id="WP_094504025.1">
    <property type="nucleotide sequence ID" value="NZ_NGPH01000018.1"/>
</dbReference>
<accession>A0A256VLX5</accession>
<sequence length="139" mass="15934">MSTKISLAQILQQIEMTLNTMKMGIDLYKDNQNDRSQKDAGLRNAVVFGRAVTNSLQKLRGTELGKSEFNSWYRPWQTKLKEDEGFRFLYKLRSQILKEGILETSSEVHINHLDTSDAYDLMKKTPLNVKSMFIGDANG</sequence>
<gene>
    <name evidence="1" type="ORF">CBG21_02855</name>
</gene>
<evidence type="ECO:0000313" key="2">
    <source>
        <dbReference type="Proteomes" id="UP000216122"/>
    </source>
</evidence>
<name>A0A256VLX5_LIMRT</name>
<reference evidence="1 2" key="2">
    <citation type="submission" date="2017-09" db="EMBL/GenBank/DDBJ databases">
        <title>Tripartite evolution among Lactobacillus johnsonii, Lactobacillus taiwanensis, Lactobacillus reuteri and their rodent host.</title>
        <authorList>
            <person name="Wang T."/>
            <person name="Knowles S."/>
            <person name="Cheng C."/>
        </authorList>
    </citation>
    <scope>NUCLEOTIDE SEQUENCE [LARGE SCALE GENOMIC DNA]</scope>
    <source>
        <strain evidence="1 2">103v</strain>
    </source>
</reference>
<evidence type="ECO:0000313" key="1">
    <source>
        <dbReference type="EMBL" id="OYT04487.1"/>
    </source>
</evidence>
<dbReference type="AlphaFoldDB" id="A0A256VLX5"/>
<organism evidence="1 2">
    <name type="scientific">Limosilactobacillus reuteri</name>
    <name type="common">Lactobacillus reuteri</name>
    <dbReference type="NCBI Taxonomy" id="1598"/>
    <lineage>
        <taxon>Bacteria</taxon>
        <taxon>Bacillati</taxon>
        <taxon>Bacillota</taxon>
        <taxon>Bacilli</taxon>
        <taxon>Lactobacillales</taxon>
        <taxon>Lactobacillaceae</taxon>
        <taxon>Limosilactobacillus</taxon>
    </lineage>
</organism>
<protein>
    <submittedName>
        <fullName evidence="1">Uncharacterized protein</fullName>
    </submittedName>
</protein>
<reference evidence="2" key="1">
    <citation type="submission" date="2017-05" db="EMBL/GenBank/DDBJ databases">
        <authorList>
            <person name="Lin X.B."/>
            <person name="Stothard P."/>
            <person name="Tasseva G."/>
            <person name="Walter J."/>
        </authorList>
    </citation>
    <scope>NUCLEOTIDE SEQUENCE [LARGE SCALE GENOMIC DNA]</scope>
    <source>
        <strain evidence="2">103v</strain>
    </source>
</reference>
<proteinExistence type="predicted"/>
<comment type="caution">
    <text evidence="1">The sequence shown here is derived from an EMBL/GenBank/DDBJ whole genome shotgun (WGS) entry which is preliminary data.</text>
</comment>
<dbReference type="Proteomes" id="UP000216122">
    <property type="component" value="Unassembled WGS sequence"/>
</dbReference>
<dbReference type="EMBL" id="NGQC01000021">
    <property type="protein sequence ID" value="OYT04487.1"/>
    <property type="molecule type" value="Genomic_DNA"/>
</dbReference>